<feature type="region of interest" description="Disordered" evidence="1">
    <location>
        <begin position="184"/>
        <end position="211"/>
    </location>
</feature>
<dbReference type="PANTHER" id="PTHR47510:SF3">
    <property type="entry name" value="ENDO_EXONUCLEASE_PHOSPHATASE DOMAIN-CONTAINING PROTEIN"/>
    <property type="match status" value="1"/>
</dbReference>
<dbReference type="InterPro" id="IPR000477">
    <property type="entry name" value="RT_dom"/>
</dbReference>
<dbReference type="PANTHER" id="PTHR47510">
    <property type="entry name" value="REVERSE TRANSCRIPTASE DOMAIN-CONTAINING PROTEIN"/>
    <property type="match status" value="1"/>
</dbReference>
<name>A0A060ZD27_ONCMY</name>
<gene>
    <name evidence="3" type="ORF">GSONMT00006461001</name>
</gene>
<dbReference type="PaxDb" id="8022-A0A060ZD27"/>
<evidence type="ECO:0000256" key="1">
    <source>
        <dbReference type="SAM" id="MobiDB-lite"/>
    </source>
</evidence>
<evidence type="ECO:0000313" key="4">
    <source>
        <dbReference type="Proteomes" id="UP000193380"/>
    </source>
</evidence>
<dbReference type="EMBL" id="FR948170">
    <property type="protein sequence ID" value="CDQ99584.1"/>
    <property type="molecule type" value="Genomic_DNA"/>
</dbReference>
<evidence type="ECO:0000313" key="3">
    <source>
        <dbReference type="EMBL" id="CDQ99584.1"/>
    </source>
</evidence>
<dbReference type="AlphaFoldDB" id="A0A060ZD27"/>
<dbReference type="STRING" id="8022.A0A060ZD27"/>
<reference evidence="3" key="1">
    <citation type="journal article" date="2014" name="Nat. Commun.">
        <title>The rainbow trout genome provides novel insights into evolution after whole-genome duplication in vertebrates.</title>
        <authorList>
            <person name="Berthelot C."/>
            <person name="Brunet F."/>
            <person name="Chalopin D."/>
            <person name="Juanchich A."/>
            <person name="Bernard M."/>
            <person name="Noel B."/>
            <person name="Bento P."/>
            <person name="Da Silva C."/>
            <person name="Labadie K."/>
            <person name="Alberti A."/>
            <person name="Aury J.M."/>
            <person name="Louis A."/>
            <person name="Dehais P."/>
            <person name="Bardou P."/>
            <person name="Montfort J."/>
            <person name="Klopp C."/>
            <person name="Cabau C."/>
            <person name="Gaspin C."/>
            <person name="Thorgaard G.H."/>
            <person name="Boussaha M."/>
            <person name="Quillet E."/>
            <person name="Guyomard R."/>
            <person name="Galiana D."/>
            <person name="Bobe J."/>
            <person name="Volff J.N."/>
            <person name="Genet C."/>
            <person name="Wincker P."/>
            <person name="Jaillon O."/>
            <person name="Roest Crollius H."/>
            <person name="Guiguen Y."/>
        </authorList>
    </citation>
    <scope>NUCLEOTIDE SEQUENCE [LARGE SCALE GENOMIC DNA]</scope>
</reference>
<dbReference type="Proteomes" id="UP000193380">
    <property type="component" value="Unassembled WGS sequence"/>
</dbReference>
<reference evidence="3" key="2">
    <citation type="submission" date="2014-03" db="EMBL/GenBank/DDBJ databases">
        <authorList>
            <person name="Genoscope - CEA"/>
        </authorList>
    </citation>
    <scope>NUCLEOTIDE SEQUENCE</scope>
</reference>
<accession>A0A060ZD27</accession>
<protein>
    <recommendedName>
        <fullName evidence="2">Reverse transcriptase domain-containing protein</fullName>
    </recommendedName>
</protein>
<proteinExistence type="predicted"/>
<sequence length="211" mass="23487">MSKTFKRVNPRKAAGPDGIPSRHAQTSWLVCLRTYSINPYPSLLFPHASRGPPLFLFPRKLRSTDDTISTTLHTVLTHLDKRNTYVRMLFIDYSSAFNTIVPSKLVIKLETLGLDPALCNWVLDFLTGRPQVVRVGNNISSPLILNTGAPQGCVLKPSPVLPVHPRLRGHARLQLNHQVCRRHNSGRLDYQQQRDGLQGGGEGPRSVVSGK</sequence>
<evidence type="ECO:0000259" key="2">
    <source>
        <dbReference type="Pfam" id="PF00078"/>
    </source>
</evidence>
<organism evidence="3 4">
    <name type="scientific">Oncorhynchus mykiss</name>
    <name type="common">Rainbow trout</name>
    <name type="synonym">Salmo gairdneri</name>
    <dbReference type="NCBI Taxonomy" id="8022"/>
    <lineage>
        <taxon>Eukaryota</taxon>
        <taxon>Metazoa</taxon>
        <taxon>Chordata</taxon>
        <taxon>Craniata</taxon>
        <taxon>Vertebrata</taxon>
        <taxon>Euteleostomi</taxon>
        <taxon>Actinopterygii</taxon>
        <taxon>Neopterygii</taxon>
        <taxon>Teleostei</taxon>
        <taxon>Protacanthopterygii</taxon>
        <taxon>Salmoniformes</taxon>
        <taxon>Salmonidae</taxon>
        <taxon>Salmoninae</taxon>
        <taxon>Oncorhynchus</taxon>
    </lineage>
</organism>
<feature type="domain" description="Reverse transcriptase" evidence="2">
    <location>
        <begin position="59"/>
        <end position="158"/>
    </location>
</feature>
<dbReference type="Pfam" id="PF00078">
    <property type="entry name" value="RVT_1"/>
    <property type="match status" value="1"/>
</dbReference>